<dbReference type="InterPro" id="IPR036388">
    <property type="entry name" value="WH-like_DNA-bd_sf"/>
</dbReference>
<sequence length="194" mass="21520">MNDRMFAELFGGEGRFKALRYLFEHADEEFSSRELAAAAHTDRGNTHRWLQRWEESGLVRRGVVTATNFRASDDPALAPLVSLFRQSSELVADLRDTLAGVDGAKAAAIFGSFARSEEKATSDIDVLVLGDVSELKTNALLRPLSRKYGRAFNASVFPVEQFRQLIEQGDGFAREVMAQPRLSLLGDLDAEIAR</sequence>
<dbReference type="EMBL" id="CP080096">
    <property type="protein sequence ID" value="QYD72519.1"/>
    <property type="molecule type" value="Genomic_DNA"/>
</dbReference>
<evidence type="ECO:0000259" key="1">
    <source>
        <dbReference type="Pfam" id="PF18765"/>
    </source>
</evidence>
<dbReference type="SUPFAM" id="SSF81301">
    <property type="entry name" value="Nucleotidyltransferase"/>
    <property type="match status" value="1"/>
</dbReference>
<gene>
    <name evidence="2" type="ORF">KZJ38_22620</name>
</gene>
<organism evidence="2 3">
    <name type="scientific">Paraburkholderia edwinii</name>
    <dbReference type="NCBI Taxonomy" id="2861782"/>
    <lineage>
        <taxon>Bacteria</taxon>
        <taxon>Pseudomonadati</taxon>
        <taxon>Pseudomonadota</taxon>
        <taxon>Betaproteobacteria</taxon>
        <taxon>Burkholderiales</taxon>
        <taxon>Burkholderiaceae</taxon>
        <taxon>Paraburkholderia</taxon>
    </lineage>
</organism>
<dbReference type="InterPro" id="IPR043519">
    <property type="entry name" value="NT_sf"/>
</dbReference>
<dbReference type="CDD" id="cd05403">
    <property type="entry name" value="NT_KNTase_like"/>
    <property type="match status" value="1"/>
</dbReference>
<name>A0ABX8UZU7_9BURK</name>
<dbReference type="RefSeq" id="WP_219801942.1">
    <property type="nucleotide sequence ID" value="NZ_CP080096.1"/>
</dbReference>
<feature type="domain" description="Polymerase beta nucleotidyltransferase" evidence="1">
    <location>
        <begin position="97"/>
        <end position="133"/>
    </location>
</feature>
<protein>
    <submittedName>
        <fullName evidence="2">Nucleotidyltransferase domain-containing protein</fullName>
    </submittedName>
</protein>
<reference evidence="2 3" key="1">
    <citation type="submission" date="2021-07" db="EMBL/GenBank/DDBJ databases">
        <title>Paraburkholderia edwinii protects Aspergillus sp. from phenazines by acting as a toxin sponge.</title>
        <authorList>
            <person name="Dahlstrom K.M."/>
            <person name="Newman D.K."/>
        </authorList>
    </citation>
    <scope>NUCLEOTIDE SEQUENCE [LARGE SCALE GENOMIC DNA]</scope>
    <source>
        <strain evidence="2 3">Pe01</strain>
    </source>
</reference>
<dbReference type="Pfam" id="PF18765">
    <property type="entry name" value="Polbeta"/>
    <property type="match status" value="1"/>
</dbReference>
<keyword evidence="3" id="KW-1185">Reference proteome</keyword>
<dbReference type="InterPro" id="IPR036390">
    <property type="entry name" value="WH_DNA-bd_sf"/>
</dbReference>
<dbReference type="SUPFAM" id="SSF46785">
    <property type="entry name" value="Winged helix' DNA-binding domain"/>
    <property type="match status" value="1"/>
</dbReference>
<dbReference type="Proteomes" id="UP000826462">
    <property type="component" value="Chromosome 2"/>
</dbReference>
<dbReference type="Gene3D" id="1.10.10.10">
    <property type="entry name" value="Winged helix-like DNA-binding domain superfamily/Winged helix DNA-binding domain"/>
    <property type="match status" value="1"/>
</dbReference>
<proteinExistence type="predicted"/>
<dbReference type="Gene3D" id="3.30.460.10">
    <property type="entry name" value="Beta Polymerase, domain 2"/>
    <property type="match status" value="1"/>
</dbReference>
<dbReference type="InterPro" id="IPR041633">
    <property type="entry name" value="Polbeta"/>
</dbReference>
<evidence type="ECO:0000313" key="3">
    <source>
        <dbReference type="Proteomes" id="UP000826462"/>
    </source>
</evidence>
<evidence type="ECO:0000313" key="2">
    <source>
        <dbReference type="EMBL" id="QYD72519.1"/>
    </source>
</evidence>
<accession>A0ABX8UZU7</accession>